<dbReference type="KEGG" id="gca:Galf_1038"/>
<sequence>MKIDKPSNSPPAGLMNETSARTPSAKSSPAAQEPGTSVSLGSTASQLSKMEASMSNTPVIDANKVAQIKQAISEGRFQVNSGVIADRLIQSVRDLISSQA</sequence>
<proteinExistence type="inferred from homology"/>
<dbReference type="GO" id="GO:0044781">
    <property type="term" value="P:bacterial-type flagellum organization"/>
    <property type="evidence" value="ECO:0007669"/>
    <property type="project" value="UniProtKB-KW"/>
</dbReference>
<protein>
    <recommendedName>
        <fullName evidence="2">Negative regulator of flagellin synthesis</fullName>
    </recommendedName>
    <alternativeName>
        <fullName evidence="8">Anti-sigma-28 factor</fullName>
    </alternativeName>
</protein>
<dbReference type="STRING" id="395494.Galf_1038"/>
<dbReference type="Proteomes" id="UP000001235">
    <property type="component" value="Chromosome"/>
</dbReference>
<evidence type="ECO:0000256" key="8">
    <source>
        <dbReference type="ARBA" id="ARBA00030117"/>
    </source>
</evidence>
<dbReference type="Pfam" id="PF04316">
    <property type="entry name" value="FlgM"/>
    <property type="match status" value="1"/>
</dbReference>
<keyword evidence="3" id="KW-0678">Repressor</keyword>
<dbReference type="RefSeq" id="WP_013293008.1">
    <property type="nucleotide sequence ID" value="NC_014394.1"/>
</dbReference>
<dbReference type="AlphaFoldDB" id="D9SEX1"/>
<organism evidence="11 12">
    <name type="scientific">Gallionella capsiferriformans (strain ES-2)</name>
    <name type="common">Gallionella ferruginea capsiferriformans (strain ES-2)</name>
    <dbReference type="NCBI Taxonomy" id="395494"/>
    <lineage>
        <taxon>Bacteria</taxon>
        <taxon>Pseudomonadati</taxon>
        <taxon>Pseudomonadota</taxon>
        <taxon>Betaproteobacteria</taxon>
        <taxon>Nitrosomonadales</taxon>
        <taxon>Gallionellaceae</taxon>
        <taxon>Gallionella</taxon>
    </lineage>
</organism>
<dbReference type="InterPro" id="IPR007412">
    <property type="entry name" value="FlgM"/>
</dbReference>
<keyword evidence="12" id="KW-1185">Reference proteome</keyword>
<evidence type="ECO:0000256" key="5">
    <source>
        <dbReference type="ARBA" id="ARBA00023015"/>
    </source>
</evidence>
<keyword evidence="5" id="KW-0805">Transcription regulation</keyword>
<evidence type="ECO:0000256" key="6">
    <source>
        <dbReference type="ARBA" id="ARBA00023163"/>
    </source>
</evidence>
<name>D9SEX1_GALCS</name>
<dbReference type="HOGENOM" id="CLU_149304_1_1_4"/>
<evidence type="ECO:0000256" key="3">
    <source>
        <dbReference type="ARBA" id="ARBA00022491"/>
    </source>
</evidence>
<comment type="similarity">
    <text evidence="1">Belongs to the FlgM family.</text>
</comment>
<evidence type="ECO:0000313" key="12">
    <source>
        <dbReference type="Proteomes" id="UP000001235"/>
    </source>
</evidence>
<dbReference type="InterPro" id="IPR035890">
    <property type="entry name" value="Anti-sigma-28_factor_FlgM_sf"/>
</dbReference>
<evidence type="ECO:0000256" key="1">
    <source>
        <dbReference type="ARBA" id="ARBA00005322"/>
    </source>
</evidence>
<evidence type="ECO:0000256" key="2">
    <source>
        <dbReference type="ARBA" id="ARBA00017823"/>
    </source>
</evidence>
<evidence type="ECO:0000259" key="10">
    <source>
        <dbReference type="Pfam" id="PF04316"/>
    </source>
</evidence>
<gene>
    <name evidence="11" type="ordered locus">Galf_1038</name>
</gene>
<feature type="region of interest" description="Disordered" evidence="9">
    <location>
        <begin position="1"/>
        <end position="55"/>
    </location>
</feature>
<evidence type="ECO:0000313" key="11">
    <source>
        <dbReference type="EMBL" id="ADL55068.1"/>
    </source>
</evidence>
<dbReference type="SUPFAM" id="SSF101498">
    <property type="entry name" value="Anti-sigma factor FlgM"/>
    <property type="match status" value="1"/>
</dbReference>
<keyword evidence="4" id="KW-1005">Bacterial flagellum biogenesis</keyword>
<reference evidence="11 12" key="1">
    <citation type="submission" date="2010-08" db="EMBL/GenBank/DDBJ databases">
        <title>Complete sequence of Gallionella capsiferriformans ES-2.</title>
        <authorList>
            <consortium name="US DOE Joint Genome Institute"/>
            <person name="Lucas S."/>
            <person name="Copeland A."/>
            <person name="Lapidus A."/>
            <person name="Cheng J.-F."/>
            <person name="Bruce D."/>
            <person name="Goodwin L."/>
            <person name="Pitluck S."/>
            <person name="Chertkov O."/>
            <person name="Davenport K.W."/>
            <person name="Detter J.C."/>
            <person name="Han C."/>
            <person name="Tapia R."/>
            <person name="Land M."/>
            <person name="Hauser L."/>
            <person name="Chang Y.-J."/>
            <person name="Jeffries C."/>
            <person name="Kyrpides N."/>
            <person name="Ivanova N."/>
            <person name="Mikhailova N."/>
            <person name="Shelobolina E.S."/>
            <person name="Picardal F."/>
            <person name="Roden E."/>
            <person name="Emerson D."/>
            <person name="Woyke T."/>
        </authorList>
    </citation>
    <scope>NUCLEOTIDE SEQUENCE [LARGE SCALE GENOMIC DNA]</scope>
    <source>
        <strain evidence="11 12">ES-2</strain>
    </source>
</reference>
<dbReference type="InterPro" id="IPR031316">
    <property type="entry name" value="FlgM_C"/>
</dbReference>
<comment type="function">
    <text evidence="7">Responsible for the coupling of flagellin expression to flagellar assembly by preventing expression of the flagellin genes when a component of the middle class of proteins is defective. It negatively regulates flagellar genes by inhibiting the activity of FliA by directly binding to FliA.</text>
</comment>
<keyword evidence="6" id="KW-0804">Transcription</keyword>
<dbReference type="NCBIfam" id="TIGR03824">
    <property type="entry name" value="FlgM_jcvi"/>
    <property type="match status" value="1"/>
</dbReference>
<evidence type="ECO:0000256" key="4">
    <source>
        <dbReference type="ARBA" id="ARBA00022795"/>
    </source>
</evidence>
<feature type="compositionally biased region" description="Polar residues" evidence="9">
    <location>
        <begin position="16"/>
        <end position="55"/>
    </location>
</feature>
<dbReference type="EMBL" id="CP002159">
    <property type="protein sequence ID" value="ADL55068.1"/>
    <property type="molecule type" value="Genomic_DNA"/>
</dbReference>
<evidence type="ECO:0000256" key="9">
    <source>
        <dbReference type="SAM" id="MobiDB-lite"/>
    </source>
</evidence>
<evidence type="ECO:0000256" key="7">
    <source>
        <dbReference type="ARBA" id="ARBA00024739"/>
    </source>
</evidence>
<feature type="domain" description="Anti-sigma-28 factor FlgM C-terminal" evidence="10">
    <location>
        <begin position="37"/>
        <end position="90"/>
    </location>
</feature>
<dbReference type="eggNOG" id="COG2747">
    <property type="taxonomic scope" value="Bacteria"/>
</dbReference>
<dbReference type="GO" id="GO:0045892">
    <property type="term" value="P:negative regulation of DNA-templated transcription"/>
    <property type="evidence" value="ECO:0007669"/>
    <property type="project" value="InterPro"/>
</dbReference>
<accession>D9SEX1</accession>